<dbReference type="SMART" id="SM00710">
    <property type="entry name" value="PbH1"/>
    <property type="match status" value="6"/>
</dbReference>
<dbReference type="InterPro" id="IPR011050">
    <property type="entry name" value="Pectin_lyase_fold/virulence"/>
</dbReference>
<reference evidence="2 3" key="1">
    <citation type="submission" date="2019-08" db="EMBL/GenBank/DDBJ databases">
        <title>Prosopis cineraria nodule microbiome.</title>
        <authorList>
            <person name="Ali R."/>
            <person name="Chaluvadi S.R."/>
            <person name="Wang X."/>
        </authorList>
    </citation>
    <scope>NUCLEOTIDE SEQUENCE [LARGE SCALE GENOMIC DNA]</scope>
    <source>
        <strain evidence="2 3">BG7</strain>
        <plasmid evidence="2 3">unnamed</plasmid>
    </source>
</reference>
<keyword evidence="3" id="KW-1185">Reference proteome</keyword>
<proteinExistence type="predicted"/>
<protein>
    <submittedName>
        <fullName evidence="2">Right-handed parallel beta-helix repeat-containing protein</fullName>
    </submittedName>
</protein>
<dbReference type="InterPro" id="IPR012334">
    <property type="entry name" value="Pectin_lyas_fold"/>
</dbReference>
<geneLocation type="plasmid" evidence="2 3">
    <name>unnamed</name>
</geneLocation>
<dbReference type="RefSeq" id="WP_153273642.1">
    <property type="nucleotide sequence ID" value="NZ_CP043499.1"/>
</dbReference>
<dbReference type="InterPro" id="IPR039448">
    <property type="entry name" value="Beta_helix"/>
</dbReference>
<evidence type="ECO:0000313" key="2">
    <source>
        <dbReference type="EMBL" id="QFY63692.1"/>
    </source>
</evidence>
<dbReference type="KEGG" id="rgr:FZ934_26050"/>
<dbReference type="InterPro" id="IPR011990">
    <property type="entry name" value="TPR-like_helical_dom_sf"/>
</dbReference>
<dbReference type="SUPFAM" id="SSF51126">
    <property type="entry name" value="Pectin lyase-like"/>
    <property type="match status" value="1"/>
</dbReference>
<dbReference type="InterPro" id="IPR006626">
    <property type="entry name" value="PbH1"/>
</dbReference>
<dbReference type="Gene3D" id="2.160.20.10">
    <property type="entry name" value="Single-stranded right-handed beta-helix, Pectin lyase-like"/>
    <property type="match status" value="1"/>
</dbReference>
<feature type="domain" description="Right handed beta helix" evidence="1">
    <location>
        <begin position="993"/>
        <end position="1150"/>
    </location>
</feature>
<organism evidence="2 3">
    <name type="scientific">Rhizobium grahamii</name>
    <dbReference type="NCBI Taxonomy" id="1120045"/>
    <lineage>
        <taxon>Bacteria</taxon>
        <taxon>Pseudomonadati</taxon>
        <taxon>Pseudomonadota</taxon>
        <taxon>Alphaproteobacteria</taxon>
        <taxon>Hyphomicrobiales</taxon>
        <taxon>Rhizobiaceae</taxon>
        <taxon>Rhizobium/Agrobacterium group</taxon>
        <taxon>Rhizobium</taxon>
    </lineage>
</organism>
<accession>A0A5Q0CEC7</accession>
<name>A0A5Q0CEC7_9HYPH</name>
<sequence>MLIWAAGVLLSMSPLERSAFAAGADVPALVDDIRQSVLQADRSKTMDERLAAYNDGHEHWMSLSALAADGLPEAKAALSELQDDGINGDILTIGALSASLSQLESKMDDPDARVALRTSVEELTESLTTPSLKVSALSSYARQLAGDHDAAAGLLQRAIDASTQISDLDEKNAALNNIAQVAASVEPEIGSTIVNRTIAGMWPARMRGYARYDVALRLLDKETIGGKKVKEADAGAILAAAKSSLKAGKLEAALLWALAIDPEAAEKRADAVNDVLTAALKANAVNLLPIFATSLADRSDQEDLIIRIVKDRIDANRLVDATAMTANMEAGPGLVEIDFTLASELNDRGLSAMAKEQYQRALAMTKSLNGDEKQAALVSALRSSTDLKLLDEAKGLADELGGERDASNALGNLAKAFADAGDVKEAEALLPRIALVKDQEQALSGIGRAKAKSGDVDDAVKIAERIGDAEDKGRVQSEIARAWARNGQVDDALGLASSIAEPQYKVEALLRVAKEISGKAGGEGKVVDQVVAYVGKIDDSHERDQRLLDIVDYFSKAGQIDRAKQMAEKISDEKLKAKAVGRIASRAALSGDASSAVAYFQASKAATDEGLAADVMIAASADPNYVKQAVLGAAKIQDTMLRVRTFRAIAEAQLRQLDRLGFGSGKGQPSDFKHWVQKASAAASGSPAATSAALLSDGRMQLRKGSPGAGDFATYGYPDLSKGADTIRAMLPLPVPGHVALTLGNLSPYLGKFVEDIQDGSTSLSYAARAQGMLFPRIIVVQSGTYTLGSLADQLDSVSGMRLVERQGDIITLRAPILVGEGASLILSGEEASTYRLSATAGAFVIVAGKLYIQDTTVTSWDEQLQQPRHSDKDKRTIFRPFIVAWSNSETYIGGSILDSLGYAAPKSFGLSFSAGPKWASETKEDTRRPTGIVVDNYFHNFEYGFYSYEADDISLVGNEYDDNVLYAIDPHDRSRRLLIALNTAHDTIIKHGIIISRNVDDSWKVGNVAFHNNGSGLMLDRSSVGNLIYGNTAFENKQDGLTFFESACNLAFNNAFFDNGRSGIRVRNSWDVAIHDNRITNNKLEAIGGYISNVTLVQTDHKRDLAIDPYVPLTTFAAVDNVISANGNGIKVAGVSGITLAGNQFVNQQGRLLGGDARPFEGHMLRLAGQTDVAISSTCRPQRPPADICTFRDAGLIGRDDPLFFDSKGPGTCTEQRGSVQFGAFHGKKDDT</sequence>
<dbReference type="SUPFAM" id="SSF48452">
    <property type="entry name" value="TPR-like"/>
    <property type="match status" value="1"/>
</dbReference>
<dbReference type="AlphaFoldDB" id="A0A5Q0CEC7"/>
<dbReference type="OrthoDB" id="6189730at2"/>
<dbReference type="EMBL" id="CP043499">
    <property type="protein sequence ID" value="QFY63692.1"/>
    <property type="molecule type" value="Genomic_DNA"/>
</dbReference>
<dbReference type="Pfam" id="PF13229">
    <property type="entry name" value="Beta_helix"/>
    <property type="match status" value="1"/>
</dbReference>
<evidence type="ECO:0000313" key="3">
    <source>
        <dbReference type="Proteomes" id="UP000326881"/>
    </source>
</evidence>
<gene>
    <name evidence="2" type="ORF">FZ934_26050</name>
</gene>
<dbReference type="SMR" id="A0A5Q0CEC7"/>
<keyword evidence="2" id="KW-0614">Plasmid</keyword>
<dbReference type="Gene3D" id="1.25.40.10">
    <property type="entry name" value="Tetratricopeptide repeat domain"/>
    <property type="match status" value="3"/>
</dbReference>
<evidence type="ECO:0000259" key="1">
    <source>
        <dbReference type="Pfam" id="PF13229"/>
    </source>
</evidence>
<dbReference type="Proteomes" id="UP000326881">
    <property type="component" value="Plasmid unnamed"/>
</dbReference>